<keyword evidence="1" id="KW-1133">Transmembrane helix</keyword>
<reference evidence="3 4" key="1">
    <citation type="submission" date="2019-01" db="EMBL/GenBank/DDBJ databases">
        <title>Intercellular communication is required for trap formation in the nematode-trapping fungus Duddingtonia flagrans.</title>
        <authorList>
            <person name="Youssar L."/>
            <person name="Wernet V."/>
            <person name="Hensel N."/>
            <person name="Hildebrandt H.-G."/>
            <person name="Fischer R."/>
        </authorList>
    </citation>
    <scope>NUCLEOTIDE SEQUENCE [LARGE SCALE GENOMIC DNA]</scope>
    <source>
        <strain evidence="3 4">CBS H-5679</strain>
    </source>
</reference>
<dbReference type="Gene3D" id="2.60.120.10">
    <property type="entry name" value="Jelly Rolls"/>
    <property type="match status" value="1"/>
</dbReference>
<dbReference type="RefSeq" id="XP_067493965.1">
    <property type="nucleotide sequence ID" value="XM_067631418.1"/>
</dbReference>
<gene>
    <name evidence="3" type="ORF">DFL_002607</name>
</gene>
<dbReference type="InterPro" id="IPR011051">
    <property type="entry name" value="RmlC_Cupin_sf"/>
</dbReference>
<keyword evidence="1" id="KW-0812">Transmembrane</keyword>
<comment type="caution">
    <text evidence="3">The sequence shown here is derived from an EMBL/GenBank/DDBJ whole genome shotgun (WGS) entry which is preliminary data.</text>
</comment>
<dbReference type="GeneID" id="93584918"/>
<dbReference type="STRING" id="97331.A0A437ABA0"/>
<proteinExistence type="predicted"/>
<dbReference type="SUPFAM" id="SSF51182">
    <property type="entry name" value="RmlC-like cupins"/>
    <property type="match status" value="1"/>
</dbReference>
<evidence type="ECO:0000313" key="3">
    <source>
        <dbReference type="EMBL" id="RVD88421.1"/>
    </source>
</evidence>
<dbReference type="OrthoDB" id="9976870at2759"/>
<dbReference type="CDD" id="cd02208">
    <property type="entry name" value="cupin_RmlC-like"/>
    <property type="match status" value="1"/>
</dbReference>
<evidence type="ECO:0000313" key="4">
    <source>
        <dbReference type="Proteomes" id="UP000283090"/>
    </source>
</evidence>
<dbReference type="Proteomes" id="UP000283090">
    <property type="component" value="Unassembled WGS sequence"/>
</dbReference>
<dbReference type="Pfam" id="PF07883">
    <property type="entry name" value="Cupin_2"/>
    <property type="match status" value="1"/>
</dbReference>
<dbReference type="EMBL" id="SAEB01000003">
    <property type="protein sequence ID" value="RVD88421.1"/>
    <property type="molecule type" value="Genomic_DNA"/>
</dbReference>
<protein>
    <recommendedName>
        <fullName evidence="2">Cupin type-2 domain-containing protein</fullName>
    </recommendedName>
</protein>
<evidence type="ECO:0000259" key="2">
    <source>
        <dbReference type="Pfam" id="PF07883"/>
    </source>
</evidence>
<dbReference type="AlphaFoldDB" id="A0A437ABA0"/>
<organism evidence="3 4">
    <name type="scientific">Arthrobotrys flagrans</name>
    <name type="common">Nematode-trapping fungus</name>
    <name type="synonym">Trichothecium flagrans</name>
    <dbReference type="NCBI Taxonomy" id="97331"/>
    <lineage>
        <taxon>Eukaryota</taxon>
        <taxon>Fungi</taxon>
        <taxon>Dikarya</taxon>
        <taxon>Ascomycota</taxon>
        <taxon>Pezizomycotina</taxon>
        <taxon>Orbiliomycetes</taxon>
        <taxon>Orbiliales</taxon>
        <taxon>Orbiliaceae</taxon>
        <taxon>Arthrobotrys</taxon>
    </lineage>
</organism>
<accession>A0A437ABA0</accession>
<dbReference type="InterPro" id="IPR013096">
    <property type="entry name" value="Cupin_2"/>
</dbReference>
<sequence length="253" mass="29143">MAPCIPKKYTAGQNPVTKFEGAFVVTKMDPPEGRCFLFHTVINVNHHRVKALEKSGKKPPKHFHPNQYEYFKVISGQLTVEINDVEHILTPEDGEVTLEPGPHHRLWGTPGQKDDKVVFLISASTNARSYQLDQAFFENWYGYQEDMMMRGTAPDLIQVCCMFEAGDSYLSPPWWVPFRHFFGYWLTVILGYYIGSLLGYQPFFPEWTTDWDAACNKMESSLLQKKFAKRELQDIVKKNFDVNGDPLPAKKLL</sequence>
<feature type="transmembrane region" description="Helical" evidence="1">
    <location>
        <begin position="181"/>
        <end position="200"/>
    </location>
</feature>
<feature type="domain" description="Cupin type-2" evidence="2">
    <location>
        <begin position="53"/>
        <end position="106"/>
    </location>
</feature>
<keyword evidence="4" id="KW-1185">Reference proteome</keyword>
<dbReference type="InterPro" id="IPR014710">
    <property type="entry name" value="RmlC-like_jellyroll"/>
</dbReference>
<name>A0A437ABA0_ARTFL</name>
<keyword evidence="1" id="KW-0472">Membrane</keyword>
<evidence type="ECO:0000256" key="1">
    <source>
        <dbReference type="SAM" id="Phobius"/>
    </source>
</evidence>
<dbReference type="VEuPathDB" id="FungiDB:DFL_002607"/>